<reference evidence="1 2" key="1">
    <citation type="submission" date="2016-11" db="EMBL/GenBank/DDBJ databases">
        <title>Complete genome sequence of Streptomyces niveus SCSIO 3406.</title>
        <authorList>
            <person name="Zhu Q."/>
            <person name="Cheng W."/>
            <person name="Song Y."/>
            <person name="Li Q."/>
            <person name="Ju J."/>
        </authorList>
    </citation>
    <scope>NUCLEOTIDE SEQUENCE [LARGE SCALE GENOMIC DNA]</scope>
    <source>
        <strain evidence="1 2">SCSIO 3406</strain>
    </source>
</reference>
<dbReference type="RefSeq" id="WP_078076754.1">
    <property type="nucleotide sequence ID" value="NZ_CP018047.1"/>
</dbReference>
<evidence type="ECO:0000313" key="2">
    <source>
        <dbReference type="Proteomes" id="UP000189677"/>
    </source>
</evidence>
<dbReference type="EMBL" id="CP018047">
    <property type="protein sequence ID" value="AQU68159.1"/>
    <property type="molecule type" value="Genomic_DNA"/>
</dbReference>
<protein>
    <submittedName>
        <fullName evidence="1">Uncharacterized protein</fullName>
    </submittedName>
</protein>
<name>A0A1U9QVP9_STRNV</name>
<organism evidence="1 2">
    <name type="scientific">Streptomyces niveus</name>
    <name type="common">Streptomyces spheroides</name>
    <dbReference type="NCBI Taxonomy" id="193462"/>
    <lineage>
        <taxon>Bacteria</taxon>
        <taxon>Bacillati</taxon>
        <taxon>Actinomycetota</taxon>
        <taxon>Actinomycetes</taxon>
        <taxon>Kitasatosporales</taxon>
        <taxon>Streptomycetaceae</taxon>
        <taxon>Streptomyces</taxon>
    </lineage>
</organism>
<dbReference type="AlphaFoldDB" id="A0A1U9QVP9"/>
<dbReference type="KEGG" id="snw:BBN63_20005"/>
<dbReference type="OrthoDB" id="4303906at2"/>
<dbReference type="Proteomes" id="UP000189677">
    <property type="component" value="Chromosome"/>
</dbReference>
<sequence>MRLAAVAAFVEDSDTGRETATNSFQQWSKRVEEVFTATQQLPEERALLVSALFLRGEEAVTVQSHARQLLGEGAESSVRKILTGPDLTTRLEAVGATVAGRAVSFDDKPGYARAVLIHLWHQRPDIHDPLLVWLDGLVASNTSDVRLTSISGHLVDLAIAENDVSVVNTIKGWVSDNSSERHLDLIAGVLAKAAEADALGPVVRKRLIDWASSEQASEAVARVIALVCRGSLAEHYPLQALARLRHIMRRPERDAAVREAEASLRHMATGLGQLPRVWETVCKWAKDSRSLAGARAFLSILDPEPDPQALQVLLASAQQDHEVADALVEGWTAALEEPGVHEQCRQVLHGWARARAAGDIDSKAVKEILDRIVERQLYTLPISDLIYGVAGVAYDEAIIDLRRDLNFFSRLSASDTFAPEP</sequence>
<accession>A0A1U9QVP9</accession>
<keyword evidence="2" id="KW-1185">Reference proteome</keyword>
<proteinExistence type="predicted"/>
<evidence type="ECO:0000313" key="1">
    <source>
        <dbReference type="EMBL" id="AQU68159.1"/>
    </source>
</evidence>
<gene>
    <name evidence="1" type="ORF">BBN63_20005</name>
</gene>